<organism evidence="3 4">
    <name type="scientific">Champsocephalus esox</name>
    <name type="common">pike icefish</name>
    <dbReference type="NCBI Taxonomy" id="159716"/>
    <lineage>
        <taxon>Eukaryota</taxon>
        <taxon>Metazoa</taxon>
        <taxon>Chordata</taxon>
        <taxon>Craniata</taxon>
        <taxon>Vertebrata</taxon>
        <taxon>Euteleostomi</taxon>
        <taxon>Actinopterygii</taxon>
        <taxon>Neopterygii</taxon>
        <taxon>Teleostei</taxon>
        <taxon>Neoteleostei</taxon>
        <taxon>Acanthomorphata</taxon>
        <taxon>Eupercaria</taxon>
        <taxon>Perciformes</taxon>
        <taxon>Notothenioidei</taxon>
        <taxon>Channichthyidae</taxon>
        <taxon>Champsocephalus</taxon>
    </lineage>
</organism>
<feature type="transmembrane region" description="Helical" evidence="1">
    <location>
        <begin position="59"/>
        <end position="78"/>
    </location>
</feature>
<dbReference type="AlphaFoldDB" id="A0AAN8BIQ5"/>
<keyword evidence="4" id="KW-1185">Reference proteome</keyword>
<evidence type="ECO:0000256" key="1">
    <source>
        <dbReference type="SAM" id="Phobius"/>
    </source>
</evidence>
<keyword evidence="1" id="KW-0472">Membrane</keyword>
<keyword evidence="1" id="KW-0812">Transmembrane</keyword>
<protein>
    <submittedName>
        <fullName evidence="3">Uncharacterized protein</fullName>
    </submittedName>
</protein>
<reference evidence="3 4" key="1">
    <citation type="journal article" date="2023" name="Mol. Biol. Evol.">
        <title>Genomics of Secondarily Temperate Adaptation in the Only Non-Antarctic Icefish.</title>
        <authorList>
            <person name="Rivera-Colon A.G."/>
            <person name="Rayamajhi N."/>
            <person name="Minhas B.F."/>
            <person name="Madrigal G."/>
            <person name="Bilyk K.T."/>
            <person name="Yoon V."/>
            <person name="Hune M."/>
            <person name="Gregory S."/>
            <person name="Cheng C.H.C."/>
            <person name="Catchen J.M."/>
        </authorList>
    </citation>
    <scope>NUCLEOTIDE SEQUENCE [LARGE SCALE GENOMIC DNA]</scope>
    <source>
        <strain evidence="3">JC2023a</strain>
    </source>
</reference>
<comment type="caution">
    <text evidence="3">The sequence shown here is derived from an EMBL/GenBank/DDBJ whole genome shotgun (WGS) entry which is preliminary data.</text>
</comment>
<sequence length="80" mass="8390">MNKMCLAFLGALLLALHLISTQVVQAQNSTVNTTMGNYTTMVPTTTIGMNTTLKSGCGWTAASTLLLPLAVAASLLFVRS</sequence>
<feature type="signal peptide" evidence="2">
    <location>
        <begin position="1"/>
        <end position="26"/>
    </location>
</feature>
<dbReference type="EMBL" id="JAULUE010002059">
    <property type="protein sequence ID" value="KAK5885971.1"/>
    <property type="molecule type" value="Genomic_DNA"/>
</dbReference>
<name>A0AAN8BIQ5_9TELE</name>
<keyword evidence="1" id="KW-1133">Transmembrane helix</keyword>
<proteinExistence type="predicted"/>
<gene>
    <name evidence="3" type="ORF">CesoFtcFv8_017054</name>
</gene>
<evidence type="ECO:0000313" key="4">
    <source>
        <dbReference type="Proteomes" id="UP001335648"/>
    </source>
</evidence>
<evidence type="ECO:0000313" key="3">
    <source>
        <dbReference type="EMBL" id="KAK5885971.1"/>
    </source>
</evidence>
<evidence type="ECO:0000256" key="2">
    <source>
        <dbReference type="SAM" id="SignalP"/>
    </source>
</evidence>
<accession>A0AAN8BIQ5</accession>
<feature type="chain" id="PRO_5042810553" evidence="2">
    <location>
        <begin position="27"/>
        <end position="80"/>
    </location>
</feature>
<keyword evidence="2" id="KW-0732">Signal</keyword>
<dbReference type="Proteomes" id="UP001335648">
    <property type="component" value="Unassembled WGS sequence"/>
</dbReference>